<keyword evidence="2" id="KW-0812">Transmembrane</keyword>
<keyword evidence="2" id="KW-1133">Transmembrane helix</keyword>
<dbReference type="Ensembl" id="ENSCMMT00000016589.1">
    <property type="protein sequence ID" value="ENSCMMP00000015079.1"/>
    <property type="gene ID" value="ENSCMMG00000009589.1"/>
</dbReference>
<feature type="region of interest" description="Disordered" evidence="1">
    <location>
        <begin position="128"/>
        <end position="155"/>
    </location>
</feature>
<evidence type="ECO:0000313" key="3">
    <source>
        <dbReference type="Ensembl" id="ENSCMMP00000015079.1"/>
    </source>
</evidence>
<protein>
    <submittedName>
        <fullName evidence="3">Carbohydrate sulfotransferase 11</fullName>
    </submittedName>
</protein>
<reference evidence="3" key="3">
    <citation type="submission" date="2025-09" db="UniProtKB">
        <authorList>
            <consortium name="Ensembl"/>
        </authorList>
    </citation>
    <scope>IDENTIFICATION</scope>
</reference>
<evidence type="ECO:0000256" key="1">
    <source>
        <dbReference type="SAM" id="MobiDB-lite"/>
    </source>
</evidence>
<keyword evidence="4" id="KW-1185">Reference proteome</keyword>
<feature type="region of interest" description="Disordered" evidence="1">
    <location>
        <begin position="1"/>
        <end position="114"/>
    </location>
</feature>
<keyword evidence="2" id="KW-0472">Membrane</keyword>
<name>A0A8C3C5U9_CAIMO</name>
<feature type="transmembrane region" description="Helical" evidence="2">
    <location>
        <begin position="175"/>
        <end position="193"/>
    </location>
</feature>
<dbReference type="AlphaFoldDB" id="A0A8C3C5U9"/>
<dbReference type="Proteomes" id="UP000694556">
    <property type="component" value="Chromosome 1"/>
</dbReference>
<evidence type="ECO:0000256" key="2">
    <source>
        <dbReference type="SAM" id="Phobius"/>
    </source>
</evidence>
<evidence type="ECO:0000313" key="4">
    <source>
        <dbReference type="Proteomes" id="UP000694556"/>
    </source>
</evidence>
<feature type="compositionally biased region" description="Low complexity" evidence="1">
    <location>
        <begin position="38"/>
        <end position="53"/>
    </location>
</feature>
<organism evidence="3 4">
    <name type="scientific">Cairina moschata</name>
    <name type="common">Muscovy duck</name>
    <dbReference type="NCBI Taxonomy" id="8855"/>
    <lineage>
        <taxon>Eukaryota</taxon>
        <taxon>Metazoa</taxon>
        <taxon>Chordata</taxon>
        <taxon>Craniata</taxon>
        <taxon>Vertebrata</taxon>
        <taxon>Euteleostomi</taxon>
        <taxon>Archelosauria</taxon>
        <taxon>Archosauria</taxon>
        <taxon>Dinosauria</taxon>
        <taxon>Saurischia</taxon>
        <taxon>Theropoda</taxon>
        <taxon>Coelurosauria</taxon>
        <taxon>Aves</taxon>
        <taxon>Neognathae</taxon>
        <taxon>Galloanserae</taxon>
        <taxon>Anseriformes</taxon>
        <taxon>Anatidae</taxon>
        <taxon>Anatinae</taxon>
        <taxon>Cairina</taxon>
    </lineage>
</organism>
<sequence length="293" mass="31462">QSAATTGSLLRGLGAPSRTEPPHPPPPAHPLAPGRCGGSPSRQPGASPPAAAAGRDHLSPRRGGGTRSAPAPRPARLPPARRRAPLRLARRVVTPSAGISAPRCGARAPGHPPERRRRLRLLLPGSALPGSGTGYRHRHPAASSAPHPPSLPAPPGSAMKPAVLEVMRMNRVCRMVLVTSVGSFILVIFYFQIMRRNPFGMDICCRKGSRSPLQELYNPTQKAFAHFLDGALHATLSAVGTDKASKCMQKQEKTARRGRHIKQQTGDDPWNISSNMWVIFLFAFLPEYLSCLS</sequence>
<feature type="compositionally biased region" description="Pro residues" evidence="1">
    <location>
        <begin position="146"/>
        <end position="155"/>
    </location>
</feature>
<feature type="compositionally biased region" description="Basic residues" evidence="1">
    <location>
        <begin position="79"/>
        <end position="90"/>
    </location>
</feature>
<reference evidence="3" key="2">
    <citation type="submission" date="2025-08" db="UniProtKB">
        <authorList>
            <consortium name="Ensembl"/>
        </authorList>
    </citation>
    <scope>IDENTIFICATION</scope>
</reference>
<accession>A0A8C3C5U9</accession>
<reference evidence="3" key="1">
    <citation type="submission" date="2018-09" db="EMBL/GenBank/DDBJ databases">
        <title>Common duck and Muscovy duck high density SNP chip.</title>
        <authorList>
            <person name="Vignal A."/>
            <person name="Thebault N."/>
            <person name="Warren W.C."/>
        </authorList>
    </citation>
    <scope>NUCLEOTIDE SEQUENCE [LARGE SCALE GENOMIC DNA]</scope>
</reference>
<proteinExistence type="predicted"/>